<feature type="active site" description="Nucleophile; for GATase activity" evidence="10">
    <location>
        <position position="2"/>
    </location>
</feature>
<dbReference type="PROSITE" id="PS51464">
    <property type="entry name" value="SIS"/>
    <property type="match status" value="2"/>
</dbReference>
<evidence type="ECO:0000256" key="10">
    <source>
        <dbReference type="HAMAP-Rule" id="MF_00164"/>
    </source>
</evidence>
<organism evidence="13 14">
    <name type="scientific">Halomonas qinghailakensis</name>
    <dbReference type="NCBI Taxonomy" id="2937790"/>
    <lineage>
        <taxon>Bacteria</taxon>
        <taxon>Pseudomonadati</taxon>
        <taxon>Pseudomonadota</taxon>
        <taxon>Gammaproteobacteria</taxon>
        <taxon>Oceanospirillales</taxon>
        <taxon>Halomonadaceae</taxon>
        <taxon>Halomonas</taxon>
    </lineage>
</organism>
<proteinExistence type="inferred from homology"/>
<dbReference type="GO" id="GO:0006002">
    <property type="term" value="P:fructose 6-phosphate metabolic process"/>
    <property type="evidence" value="ECO:0007669"/>
    <property type="project" value="TreeGrafter"/>
</dbReference>
<dbReference type="HAMAP" id="MF_00164">
    <property type="entry name" value="GlmS"/>
    <property type="match status" value="1"/>
</dbReference>
<evidence type="ECO:0000256" key="3">
    <source>
        <dbReference type="ARBA" id="ARBA00012916"/>
    </source>
</evidence>
<dbReference type="InterPro" id="IPR046348">
    <property type="entry name" value="SIS_dom_sf"/>
</dbReference>
<keyword evidence="6 10" id="KW-0032">Aminotransferase</keyword>
<dbReference type="FunFam" id="3.60.20.10:FF:000006">
    <property type="entry name" value="Glutamine--fructose-6-phosphate aminotransferase [isomerizing]"/>
    <property type="match status" value="1"/>
</dbReference>
<feature type="initiator methionine" description="Removed" evidence="10">
    <location>
        <position position="1"/>
    </location>
</feature>
<dbReference type="Gene3D" id="3.40.50.10490">
    <property type="entry name" value="Glucose-6-phosphate isomerase like protein, domain 1"/>
    <property type="match status" value="2"/>
</dbReference>
<dbReference type="SUPFAM" id="SSF56235">
    <property type="entry name" value="N-terminal nucleophile aminohydrolases (Ntn hydrolases)"/>
    <property type="match status" value="1"/>
</dbReference>
<dbReference type="InterPro" id="IPR029055">
    <property type="entry name" value="Ntn_hydrolases_N"/>
</dbReference>
<dbReference type="CDD" id="cd05008">
    <property type="entry name" value="SIS_GlmS_GlmD_1"/>
    <property type="match status" value="1"/>
</dbReference>
<dbReference type="PANTHER" id="PTHR10937:SF0">
    <property type="entry name" value="GLUTAMINE--FRUCTOSE-6-PHOSPHATE TRANSAMINASE (ISOMERIZING)"/>
    <property type="match status" value="1"/>
</dbReference>
<dbReference type="GO" id="GO:0006487">
    <property type="term" value="P:protein N-linked glycosylation"/>
    <property type="evidence" value="ECO:0007669"/>
    <property type="project" value="TreeGrafter"/>
</dbReference>
<dbReference type="InterPro" id="IPR047084">
    <property type="entry name" value="GFAT_N"/>
</dbReference>
<dbReference type="EC" id="2.6.1.16" evidence="3 10"/>
<evidence type="ECO:0000259" key="12">
    <source>
        <dbReference type="PROSITE" id="PS51464"/>
    </source>
</evidence>
<evidence type="ECO:0000256" key="9">
    <source>
        <dbReference type="ARBA" id="ARBA00022962"/>
    </source>
</evidence>
<dbReference type="GO" id="GO:0004360">
    <property type="term" value="F:glutamine-fructose-6-phosphate transaminase (isomerizing) activity"/>
    <property type="evidence" value="ECO:0007669"/>
    <property type="project" value="UniProtKB-UniRule"/>
</dbReference>
<comment type="function">
    <text evidence="10">Catalyzes the first step in hexosamine metabolism, converting fructose-6P into glucosamine-6P using glutamine as a nitrogen source.</text>
</comment>
<dbReference type="GO" id="GO:0097367">
    <property type="term" value="F:carbohydrate derivative binding"/>
    <property type="evidence" value="ECO:0007669"/>
    <property type="project" value="InterPro"/>
</dbReference>
<comment type="subcellular location">
    <subcellularLocation>
        <location evidence="2 10">Cytoplasm</location>
    </subcellularLocation>
</comment>
<dbReference type="GO" id="GO:0005975">
    <property type="term" value="P:carbohydrate metabolic process"/>
    <property type="evidence" value="ECO:0007669"/>
    <property type="project" value="UniProtKB-UniRule"/>
</dbReference>
<dbReference type="InterPro" id="IPR035490">
    <property type="entry name" value="GlmS/FrlB_SIS"/>
</dbReference>
<dbReference type="AlphaFoldDB" id="A0AA46YPP8"/>
<name>A0AA46YPP8_9GAMM</name>
<dbReference type="Proteomes" id="UP001164935">
    <property type="component" value="Chromosome"/>
</dbReference>
<evidence type="ECO:0000313" key="14">
    <source>
        <dbReference type="Proteomes" id="UP001164935"/>
    </source>
</evidence>
<dbReference type="EMBL" id="CP096973">
    <property type="protein sequence ID" value="UYO73883.1"/>
    <property type="molecule type" value="Genomic_DNA"/>
</dbReference>
<dbReference type="GO" id="GO:0005829">
    <property type="term" value="C:cytosol"/>
    <property type="evidence" value="ECO:0007669"/>
    <property type="project" value="TreeGrafter"/>
</dbReference>
<keyword evidence="5 10" id="KW-0963">Cytoplasm</keyword>
<dbReference type="InterPro" id="IPR035466">
    <property type="entry name" value="GlmS/AgaS_SIS"/>
</dbReference>
<comment type="catalytic activity">
    <reaction evidence="1 10">
        <text>D-fructose 6-phosphate + L-glutamine = D-glucosamine 6-phosphate + L-glutamate</text>
        <dbReference type="Rhea" id="RHEA:13237"/>
        <dbReference type="ChEBI" id="CHEBI:29985"/>
        <dbReference type="ChEBI" id="CHEBI:58359"/>
        <dbReference type="ChEBI" id="CHEBI:58725"/>
        <dbReference type="ChEBI" id="CHEBI:61527"/>
        <dbReference type="EC" id="2.6.1.16"/>
    </reaction>
</comment>
<evidence type="ECO:0000256" key="7">
    <source>
        <dbReference type="ARBA" id="ARBA00022679"/>
    </source>
</evidence>
<feature type="active site" description="For Fru-6P isomerization activity" evidence="10">
    <location>
        <position position="610"/>
    </location>
</feature>
<reference evidence="13" key="1">
    <citation type="submission" date="2022-05" db="EMBL/GenBank/DDBJ databases">
        <title>Complete sequence of a novel PHA-producing Halomonas strain.</title>
        <authorList>
            <person name="Zheng Z."/>
        </authorList>
    </citation>
    <scope>NUCLEOTIDE SEQUENCE</scope>
    <source>
        <strain evidence="13">ZZQ-149</strain>
    </source>
</reference>
<evidence type="ECO:0000256" key="1">
    <source>
        <dbReference type="ARBA" id="ARBA00001031"/>
    </source>
</evidence>
<dbReference type="NCBIfam" id="TIGR01135">
    <property type="entry name" value="glmS"/>
    <property type="match status" value="1"/>
</dbReference>
<dbReference type="InterPro" id="IPR017932">
    <property type="entry name" value="GATase_2_dom"/>
</dbReference>
<dbReference type="CDD" id="cd05009">
    <property type="entry name" value="SIS_GlmS_GlmD_2"/>
    <property type="match status" value="1"/>
</dbReference>
<dbReference type="GO" id="GO:0046349">
    <property type="term" value="P:amino sugar biosynthetic process"/>
    <property type="evidence" value="ECO:0007669"/>
    <property type="project" value="UniProtKB-ARBA"/>
</dbReference>
<sequence>MCGIVGAVGAMECTPFLLSGLKVLEYRGYDSAGLAVLNASGALVRARAKGRVAELEARVAEQGVVGNVGIAHTRWATHGVPAERNAHPHISSGLAVVHNGIIENYETLREQLQGLGYAFTSDTDTETIAHLIQACFKGQIGEPAENLFSAVQCAVAHLQGAFALAVVSEEEPDCLVVAREGSPLMLGIADDGHYAASDASALLSVTQQMMYLENGDVARLTRESITLVDALGQPAQRDVITSSLSANAVELGEFNHYMQKEMFEQPQALGNTLEMLSGAGQLQPGIFGAEAHAVFEQVDSVLILACGTSSYAGMTAKYWIEQVAGIPCNVEIASEYRYRVSVANPNQLVVVISQSGETADTLAALQHAKSMGHAHTLAICNVPESAIVRETLLRFITRAGPEIGVASTKAFTTQLSALFLLTLLLAKAKQRLNDADEKAYLDELRHLPIAVEKVLALEPSIKAWAQHFANKHHALFLGRGRHFPIALEGALKLKEISYIHAEAYPAGELKHGPLALVDADMPVVVVAPNDELLEKLKANMQEVSARGGQLYVFADGDSAVKPSDGVNVLVMPEHYGLLSPVLHVVALQLLSYHVALVKGTDVDKPRNLAKSVTVE</sequence>
<dbReference type="SUPFAM" id="SSF53697">
    <property type="entry name" value="SIS domain"/>
    <property type="match status" value="1"/>
</dbReference>
<dbReference type="Gene3D" id="3.60.20.10">
    <property type="entry name" value="Glutamine Phosphoribosylpyrophosphate, subunit 1, domain 1"/>
    <property type="match status" value="1"/>
</dbReference>
<dbReference type="FunFam" id="3.40.50.10490:FF:000001">
    <property type="entry name" value="Glutamine--fructose-6-phosphate aminotransferase [isomerizing]"/>
    <property type="match status" value="1"/>
</dbReference>
<evidence type="ECO:0000256" key="4">
    <source>
        <dbReference type="ARBA" id="ARBA00016090"/>
    </source>
</evidence>
<keyword evidence="9" id="KW-0315">Glutamine amidotransferase</keyword>
<evidence type="ECO:0000259" key="11">
    <source>
        <dbReference type="PROSITE" id="PS51278"/>
    </source>
</evidence>
<dbReference type="PANTHER" id="PTHR10937">
    <property type="entry name" value="GLUCOSAMINE--FRUCTOSE-6-PHOSPHATE AMINOTRANSFERASE, ISOMERIZING"/>
    <property type="match status" value="1"/>
</dbReference>
<feature type="domain" description="Glutamine amidotransferase type-2" evidence="11">
    <location>
        <begin position="2"/>
        <end position="223"/>
    </location>
</feature>
<accession>A0AA46YPP8</accession>
<dbReference type="RefSeq" id="WP_264017920.1">
    <property type="nucleotide sequence ID" value="NZ_CP096973.1"/>
</dbReference>
<evidence type="ECO:0000256" key="2">
    <source>
        <dbReference type="ARBA" id="ARBA00004496"/>
    </source>
</evidence>
<dbReference type="FunFam" id="3.40.50.10490:FF:000002">
    <property type="entry name" value="Glutamine--fructose-6-phosphate aminotransferase [isomerizing]"/>
    <property type="match status" value="1"/>
</dbReference>
<evidence type="ECO:0000256" key="6">
    <source>
        <dbReference type="ARBA" id="ARBA00022576"/>
    </source>
</evidence>
<dbReference type="CDD" id="cd00714">
    <property type="entry name" value="GFAT"/>
    <property type="match status" value="1"/>
</dbReference>
<dbReference type="Pfam" id="PF13522">
    <property type="entry name" value="GATase_6"/>
    <property type="match status" value="1"/>
</dbReference>
<dbReference type="InterPro" id="IPR005855">
    <property type="entry name" value="GFAT"/>
</dbReference>
<protein>
    <recommendedName>
        <fullName evidence="4 10">Glutamine--fructose-6-phosphate aminotransferase [isomerizing]</fullName>
        <ecNumber evidence="3 10">2.6.1.16</ecNumber>
    </recommendedName>
    <alternativeName>
        <fullName evidence="10">D-fructose-6-phosphate amidotransferase</fullName>
    </alternativeName>
    <alternativeName>
        <fullName evidence="10">GFAT</fullName>
    </alternativeName>
    <alternativeName>
        <fullName evidence="10">Glucosamine-6-phosphate synthase</fullName>
    </alternativeName>
    <alternativeName>
        <fullName evidence="10">Hexosephosphate aminotransferase</fullName>
    </alternativeName>
    <alternativeName>
        <fullName evidence="10">L-glutamine--D-fructose-6-phosphate amidotransferase</fullName>
    </alternativeName>
</protein>
<evidence type="ECO:0000313" key="13">
    <source>
        <dbReference type="EMBL" id="UYO73883.1"/>
    </source>
</evidence>
<keyword evidence="14" id="KW-1185">Reference proteome</keyword>
<dbReference type="Pfam" id="PF01380">
    <property type="entry name" value="SIS"/>
    <property type="match status" value="2"/>
</dbReference>
<keyword evidence="7 10" id="KW-0808">Transferase</keyword>
<gene>
    <name evidence="10 13" type="primary">glmS</name>
    <name evidence="13" type="ORF">M0220_13495</name>
</gene>
<dbReference type="PROSITE" id="PS51278">
    <property type="entry name" value="GATASE_TYPE_2"/>
    <property type="match status" value="1"/>
</dbReference>
<dbReference type="KEGG" id="hqn:M0220_13495"/>
<comment type="subunit">
    <text evidence="10">Homodimer.</text>
</comment>
<evidence type="ECO:0000256" key="8">
    <source>
        <dbReference type="ARBA" id="ARBA00022737"/>
    </source>
</evidence>
<dbReference type="NCBIfam" id="NF001484">
    <property type="entry name" value="PRK00331.1"/>
    <property type="match status" value="1"/>
</dbReference>
<dbReference type="GO" id="GO:0006047">
    <property type="term" value="P:UDP-N-acetylglucosamine metabolic process"/>
    <property type="evidence" value="ECO:0007669"/>
    <property type="project" value="TreeGrafter"/>
</dbReference>
<feature type="domain" description="SIS" evidence="12">
    <location>
        <begin position="464"/>
        <end position="605"/>
    </location>
</feature>
<evidence type="ECO:0000256" key="5">
    <source>
        <dbReference type="ARBA" id="ARBA00022490"/>
    </source>
</evidence>
<dbReference type="InterPro" id="IPR001347">
    <property type="entry name" value="SIS_dom"/>
</dbReference>
<feature type="domain" description="SIS" evidence="12">
    <location>
        <begin position="291"/>
        <end position="431"/>
    </location>
</feature>
<keyword evidence="8" id="KW-0677">Repeat</keyword>